<dbReference type="AlphaFoldDB" id="A0A318P1T8"/>
<dbReference type="Proteomes" id="UP000248196">
    <property type="component" value="Unassembled WGS sequence"/>
</dbReference>
<dbReference type="RefSeq" id="WP_004944574.1">
    <property type="nucleotide sequence ID" value="NZ_CP185735.1"/>
</dbReference>
<proteinExistence type="inferred from homology"/>
<sequence>MSTNVIDFQEIEPGIAQIRMQDRAYKNTFSRALVNELILAFKQVETAEHYKAVILTGYDNYFATGGTQEDLFALQAGKGKFTDTNIYSLPLECPIPVISAMQGHAVGGGLVMGLFADFVIMSKESIYTANFMKYGFTPGMGGTLIVPEKLGLALGEEMLMLGNNYRGEALRQRGVPFPVYPREDVAAAALSIARDLVKKPRLSLITLKDHLTRNLRAQLPKYTAQEVLMHEKTFFQPEVRQNIARLFGN</sequence>
<protein>
    <submittedName>
        <fullName evidence="3">Enoyl-CoA hydratase</fullName>
    </submittedName>
</protein>
<dbReference type="InterPro" id="IPR001753">
    <property type="entry name" value="Enoyl-CoA_hydra/iso"/>
</dbReference>
<dbReference type="EMBL" id="PESE01000001">
    <property type="protein sequence ID" value="PYD40049.1"/>
    <property type="molecule type" value="Genomic_DNA"/>
</dbReference>
<dbReference type="Gene3D" id="3.90.226.10">
    <property type="entry name" value="2-enoyl-CoA Hydratase, Chain A, domain 1"/>
    <property type="match status" value="1"/>
</dbReference>
<name>A0A318P1T8_SERPL</name>
<dbReference type="PANTHER" id="PTHR11941">
    <property type="entry name" value="ENOYL-COA HYDRATASE-RELATED"/>
    <property type="match status" value="1"/>
</dbReference>
<dbReference type="CDD" id="cd06558">
    <property type="entry name" value="crotonase-like"/>
    <property type="match status" value="1"/>
</dbReference>
<evidence type="ECO:0000313" key="3">
    <source>
        <dbReference type="EMBL" id="PYD40049.1"/>
    </source>
</evidence>
<dbReference type="OrthoDB" id="9777711at2"/>
<dbReference type="GO" id="GO:0006635">
    <property type="term" value="P:fatty acid beta-oxidation"/>
    <property type="evidence" value="ECO:0007669"/>
    <property type="project" value="TreeGrafter"/>
</dbReference>
<dbReference type="Gene3D" id="6.20.390.20">
    <property type="match status" value="1"/>
</dbReference>
<comment type="similarity">
    <text evidence="1 2">Belongs to the enoyl-CoA hydratase/isomerase family.</text>
</comment>
<dbReference type="PROSITE" id="PS00166">
    <property type="entry name" value="ENOYL_COA_HYDRATASE"/>
    <property type="match status" value="1"/>
</dbReference>
<dbReference type="SUPFAM" id="SSF52096">
    <property type="entry name" value="ClpP/crotonase"/>
    <property type="match status" value="1"/>
</dbReference>
<evidence type="ECO:0000313" key="4">
    <source>
        <dbReference type="Proteomes" id="UP000248196"/>
    </source>
</evidence>
<evidence type="ECO:0000256" key="2">
    <source>
        <dbReference type="RuleBase" id="RU003707"/>
    </source>
</evidence>
<dbReference type="Pfam" id="PF00378">
    <property type="entry name" value="ECH_1"/>
    <property type="match status" value="1"/>
</dbReference>
<evidence type="ECO:0000256" key="1">
    <source>
        <dbReference type="ARBA" id="ARBA00005254"/>
    </source>
</evidence>
<dbReference type="PANTHER" id="PTHR11941:SF133">
    <property type="entry name" value="1,2-EPOXYPHENYLACETYL-COA ISOMERASE"/>
    <property type="match status" value="1"/>
</dbReference>
<accession>A0A318P1T8</accession>
<dbReference type="InterPro" id="IPR018376">
    <property type="entry name" value="Enoyl-CoA_hyd/isom_CS"/>
</dbReference>
<dbReference type="NCBIfam" id="NF005496">
    <property type="entry name" value="PRK07110.1"/>
    <property type="match status" value="1"/>
</dbReference>
<dbReference type="InterPro" id="IPR029045">
    <property type="entry name" value="ClpP/crotonase-like_dom_sf"/>
</dbReference>
<organism evidence="3 4">
    <name type="scientific">Serratia plymuthica</name>
    <dbReference type="NCBI Taxonomy" id="82996"/>
    <lineage>
        <taxon>Bacteria</taxon>
        <taxon>Pseudomonadati</taxon>
        <taxon>Pseudomonadota</taxon>
        <taxon>Gammaproteobacteria</taxon>
        <taxon>Enterobacterales</taxon>
        <taxon>Yersiniaceae</taxon>
        <taxon>Serratia</taxon>
    </lineage>
</organism>
<reference evidence="3 4" key="1">
    <citation type="submission" date="2017-11" db="EMBL/GenBank/DDBJ databases">
        <title>Genome sequence of the oocydin A producing rhizobacterium Serratia plymuthica 4Rx5.</title>
        <authorList>
            <person name="Matilla M.A."/>
            <person name="Udaondo Z."/>
            <person name="Salmond G.P.C."/>
        </authorList>
    </citation>
    <scope>NUCLEOTIDE SEQUENCE [LARGE SCALE GENOMIC DNA]</scope>
    <source>
        <strain evidence="3 4">4Rx5</strain>
    </source>
</reference>
<comment type="caution">
    <text evidence="3">The sequence shown here is derived from an EMBL/GenBank/DDBJ whole genome shotgun (WGS) entry which is preliminary data.</text>
</comment>
<gene>
    <name evidence="3" type="ORF">CT690_01830</name>
</gene>
<dbReference type="GO" id="GO:0003824">
    <property type="term" value="F:catalytic activity"/>
    <property type="evidence" value="ECO:0007669"/>
    <property type="project" value="InterPro"/>
</dbReference>